<gene>
    <name evidence="1" type="ORF">H640_01056</name>
</gene>
<dbReference type="EMBL" id="AOST01000008">
    <property type="protein sequence ID" value="ERF67763.1"/>
    <property type="molecule type" value="Genomic_DNA"/>
</dbReference>
<proteinExistence type="predicted"/>
<reference evidence="1 2" key="1">
    <citation type="journal article" date="2013" name="BMC Genomics">
        <title>Comparative genomics reveals distinct host-interacting traits of three major human-associated propionibacteria.</title>
        <authorList>
            <person name="Mak T.N."/>
            <person name="Schmid M."/>
            <person name="Brzuszkiewicz E."/>
            <person name="Zeng G."/>
            <person name="Meyer R."/>
            <person name="Sfanos K.S."/>
            <person name="Brinkmann V."/>
            <person name="Meyer T.F."/>
            <person name="Bruggemann H."/>
        </authorList>
    </citation>
    <scope>NUCLEOTIDE SEQUENCE [LARGE SCALE GENOMIC DNA]</scope>
    <source>
        <strain evidence="1 2">TM11</strain>
    </source>
</reference>
<name>A0ACB4UQU5_9ACTN</name>
<accession>A0ACB4UQU5</accession>
<evidence type="ECO:0000313" key="1">
    <source>
        <dbReference type="EMBL" id="ERF67763.1"/>
    </source>
</evidence>
<organism evidence="1 2">
    <name type="scientific">Cutibacterium granulosum TM11</name>
    <dbReference type="NCBI Taxonomy" id="1292373"/>
    <lineage>
        <taxon>Bacteria</taxon>
        <taxon>Bacillati</taxon>
        <taxon>Actinomycetota</taxon>
        <taxon>Actinomycetes</taxon>
        <taxon>Propionibacteriales</taxon>
        <taxon>Propionibacteriaceae</taxon>
        <taxon>Cutibacterium</taxon>
    </lineage>
</organism>
<comment type="caution">
    <text evidence="1">The sequence shown here is derived from an EMBL/GenBank/DDBJ whole genome shotgun (WGS) entry which is preliminary data.</text>
</comment>
<feature type="non-terminal residue" evidence="1">
    <location>
        <position position="118"/>
    </location>
</feature>
<dbReference type="Proteomes" id="UP000053711">
    <property type="component" value="Unassembled WGS sequence"/>
</dbReference>
<evidence type="ECO:0000313" key="2">
    <source>
        <dbReference type="Proteomes" id="UP000053711"/>
    </source>
</evidence>
<sequence>MSQFFLRFLPATTIAMIAVKIRNCTGHQTDVRNVPADAVGKLSWPGQNPQMKIPMRVAISWMGHRGKIQWGSFGSSHGGRLSLEMLCDIWPQHSFIADERDLSPALGVRSASRPLTTA</sequence>
<protein>
    <submittedName>
        <fullName evidence="1">Uncharacterized protein</fullName>
    </submittedName>
</protein>
<keyword evidence="2" id="KW-1185">Reference proteome</keyword>